<dbReference type="InterPro" id="IPR046960">
    <property type="entry name" value="PPR_At4g14850-like_plant"/>
</dbReference>
<dbReference type="Pfam" id="PF13812">
    <property type="entry name" value="PPR_3"/>
    <property type="match status" value="1"/>
</dbReference>
<comment type="caution">
    <text evidence="5">The sequence shown here is derived from an EMBL/GenBank/DDBJ whole genome shotgun (WGS) entry which is preliminary data.</text>
</comment>
<evidence type="ECO:0000259" key="4">
    <source>
        <dbReference type="Pfam" id="PF14432"/>
    </source>
</evidence>
<evidence type="ECO:0000256" key="1">
    <source>
        <dbReference type="ARBA" id="ARBA00006643"/>
    </source>
</evidence>
<comment type="similarity">
    <text evidence="1">Belongs to the PPR family. PCMP-H subfamily.</text>
</comment>
<name>A0AAV1S1W0_9ROSI</name>
<reference evidence="5 6" key="1">
    <citation type="submission" date="2024-01" db="EMBL/GenBank/DDBJ databases">
        <authorList>
            <person name="Waweru B."/>
        </authorList>
    </citation>
    <scope>NUCLEOTIDE SEQUENCE [LARGE SCALE GENOMIC DNA]</scope>
</reference>
<dbReference type="InterPro" id="IPR011990">
    <property type="entry name" value="TPR-like_helical_dom_sf"/>
</dbReference>
<accession>A0AAV1S1W0</accession>
<dbReference type="EMBL" id="CAWUPB010001160">
    <property type="protein sequence ID" value="CAK7342548.1"/>
    <property type="molecule type" value="Genomic_DNA"/>
</dbReference>
<dbReference type="PROSITE" id="PS51375">
    <property type="entry name" value="PPR"/>
    <property type="match status" value="1"/>
</dbReference>
<dbReference type="Proteomes" id="UP001314170">
    <property type="component" value="Unassembled WGS sequence"/>
</dbReference>
<dbReference type="AlphaFoldDB" id="A0AAV1S1W0"/>
<dbReference type="GO" id="GO:0009451">
    <property type="term" value="P:RNA modification"/>
    <property type="evidence" value="ECO:0007669"/>
    <property type="project" value="InterPro"/>
</dbReference>
<feature type="repeat" description="PPR" evidence="3">
    <location>
        <begin position="98"/>
        <end position="132"/>
    </location>
</feature>
<dbReference type="PANTHER" id="PTHR47926:SF461">
    <property type="entry name" value="PENTATRICOPEPTIDE REPEAT SUPERFAMILY PROTEIN"/>
    <property type="match status" value="1"/>
</dbReference>
<evidence type="ECO:0000313" key="6">
    <source>
        <dbReference type="Proteomes" id="UP001314170"/>
    </source>
</evidence>
<dbReference type="InterPro" id="IPR002885">
    <property type="entry name" value="PPR_rpt"/>
</dbReference>
<dbReference type="PANTHER" id="PTHR47926">
    <property type="entry name" value="PENTATRICOPEPTIDE REPEAT-CONTAINING PROTEIN"/>
    <property type="match status" value="1"/>
</dbReference>
<dbReference type="Gene3D" id="1.25.40.10">
    <property type="entry name" value="Tetratricopeptide repeat domain"/>
    <property type="match status" value="1"/>
</dbReference>
<feature type="domain" description="DYW" evidence="4">
    <location>
        <begin position="216"/>
        <end position="268"/>
    </location>
</feature>
<gene>
    <name evidence="5" type="ORF">DCAF_LOCUS16850</name>
</gene>
<proteinExistence type="inferred from homology"/>
<dbReference type="Pfam" id="PF01535">
    <property type="entry name" value="PPR"/>
    <property type="match status" value="1"/>
</dbReference>
<sequence>MVNEAFDMFREMQKLGIERDEVSLVSVISACVMSRALDIGRWVHAYIKEQMIHIDLELSTVLVNMHAKCGCIEKEKEIFNGMAVEVFSQMKETKAQPNHVTFVGILSACAHSGLASEVRNYWSSMLELGIKPLKEHYGGMVNLLCHGRGLQFCRDFADLTRSSNLENITCRLQEEWHEKMSHAKGINVALGYTSIKVDDFVHDFAMGNWSHPEAHEVKQVLRDVSVAIAYGLTKTKAPATVRIVKGRRVCADCHEWQRLSAKFMNRKLSPKSSGWWLERWVLLAVATRGTVGGLGLAETAVWMDLWRGGSTT</sequence>
<keyword evidence="2" id="KW-0677">Repeat</keyword>
<dbReference type="InterPro" id="IPR032867">
    <property type="entry name" value="DYW_dom"/>
</dbReference>
<dbReference type="GO" id="GO:0008270">
    <property type="term" value="F:zinc ion binding"/>
    <property type="evidence" value="ECO:0007669"/>
    <property type="project" value="InterPro"/>
</dbReference>
<keyword evidence="6" id="KW-1185">Reference proteome</keyword>
<dbReference type="GO" id="GO:0003723">
    <property type="term" value="F:RNA binding"/>
    <property type="evidence" value="ECO:0007669"/>
    <property type="project" value="InterPro"/>
</dbReference>
<evidence type="ECO:0000256" key="2">
    <source>
        <dbReference type="ARBA" id="ARBA00022737"/>
    </source>
</evidence>
<evidence type="ECO:0000313" key="5">
    <source>
        <dbReference type="EMBL" id="CAK7342548.1"/>
    </source>
</evidence>
<protein>
    <recommendedName>
        <fullName evidence="4">DYW domain-containing protein</fullName>
    </recommendedName>
</protein>
<evidence type="ECO:0000256" key="3">
    <source>
        <dbReference type="PROSITE-ProRule" id="PRU00708"/>
    </source>
</evidence>
<dbReference type="Pfam" id="PF14432">
    <property type="entry name" value="DYW_deaminase"/>
    <property type="match status" value="1"/>
</dbReference>
<organism evidence="5 6">
    <name type="scientific">Dovyalis caffra</name>
    <dbReference type="NCBI Taxonomy" id="77055"/>
    <lineage>
        <taxon>Eukaryota</taxon>
        <taxon>Viridiplantae</taxon>
        <taxon>Streptophyta</taxon>
        <taxon>Embryophyta</taxon>
        <taxon>Tracheophyta</taxon>
        <taxon>Spermatophyta</taxon>
        <taxon>Magnoliopsida</taxon>
        <taxon>eudicotyledons</taxon>
        <taxon>Gunneridae</taxon>
        <taxon>Pentapetalae</taxon>
        <taxon>rosids</taxon>
        <taxon>fabids</taxon>
        <taxon>Malpighiales</taxon>
        <taxon>Salicaceae</taxon>
        <taxon>Flacourtieae</taxon>
        <taxon>Dovyalis</taxon>
    </lineage>
</organism>